<dbReference type="Proteomes" id="UP000740754">
    <property type="component" value="Unassembled WGS sequence"/>
</dbReference>
<name>A0ABX1I8M8_9GAMM</name>
<comment type="caution">
    <text evidence="1">The sequence shown here is derived from an EMBL/GenBank/DDBJ whole genome shotgun (WGS) entry which is preliminary data.</text>
</comment>
<evidence type="ECO:0000313" key="2">
    <source>
        <dbReference type="Proteomes" id="UP000740754"/>
    </source>
</evidence>
<accession>A0ABX1I8M8</accession>
<reference evidence="1 2" key="1">
    <citation type="submission" date="2020-04" db="EMBL/GenBank/DDBJ databases">
        <title>Draft Whole-Genome sequence of Marichromatium bheemlicum DSM 18632, type strain.</title>
        <authorList>
            <person name="Kyndt J.A."/>
            <person name="Meyer T.E."/>
        </authorList>
    </citation>
    <scope>NUCLEOTIDE SEQUENCE [LARGE SCALE GENOMIC DNA]</scope>
    <source>
        <strain evidence="1 2">DSM 18632</strain>
    </source>
</reference>
<dbReference type="EMBL" id="JAAXKX010000016">
    <property type="protein sequence ID" value="NKN33909.1"/>
    <property type="molecule type" value="Genomic_DNA"/>
</dbReference>
<proteinExistence type="predicted"/>
<gene>
    <name evidence="1" type="ORF">HF203_11820</name>
</gene>
<keyword evidence="2" id="KW-1185">Reference proteome</keyword>
<sequence>MQGAESRVDFGGDRLVLTPTDPHARPGVRLLISQLTQCGFIGAPTRRGGGVYQVGDAFLSLVSFIGCAVRIDATGQGQGPWCRVGISRPSSRTRPCLGRNTRAPRCHSCRERLEDWARRLELWHDQPRSGWRCVGCGVVRPPWSWDWGRGGGFGRSFVEITGVFPGEAVPTPALLDLLTRASGLNWRYFYVQG</sequence>
<protein>
    <submittedName>
        <fullName evidence="1">Uncharacterized protein</fullName>
    </submittedName>
</protein>
<organism evidence="1 2">
    <name type="scientific">Marichromatium bheemlicum</name>
    <dbReference type="NCBI Taxonomy" id="365339"/>
    <lineage>
        <taxon>Bacteria</taxon>
        <taxon>Pseudomonadati</taxon>
        <taxon>Pseudomonadota</taxon>
        <taxon>Gammaproteobacteria</taxon>
        <taxon>Chromatiales</taxon>
        <taxon>Chromatiaceae</taxon>
        <taxon>Marichromatium</taxon>
    </lineage>
</organism>
<evidence type="ECO:0000313" key="1">
    <source>
        <dbReference type="EMBL" id="NKN33909.1"/>
    </source>
</evidence>